<dbReference type="PANTHER" id="PTHR34297:SF3">
    <property type="entry name" value="ALKALINE SHOCK PROTEIN 23"/>
    <property type="match status" value="1"/>
</dbReference>
<dbReference type="OrthoDB" id="9808942at2"/>
<dbReference type="Pfam" id="PF03780">
    <property type="entry name" value="Asp23"/>
    <property type="match status" value="1"/>
</dbReference>
<sequence length="158" mass="16159">MTSTTTKPAATADETTATKPGTAVATQVGRGSTNIADVVVSKIAGIAAREVDGVYDLGGQAARVVGRIRETLPGAPDLTQGVTVEVGERQAAVDVTIVAEYGVAIHDLAAGIRSNVIDAVESMTGLEVTEVNVTVHDVHFADDDDVATGEASTESRVQ</sequence>
<protein>
    <submittedName>
        <fullName evidence="2">Uncharacterized conserved protein YloU, alkaline shock protein (Asp23) family</fullName>
    </submittedName>
</protein>
<comment type="similarity">
    <text evidence="1">Belongs to the asp23 family.</text>
</comment>
<dbReference type="RefSeq" id="WP_068742447.1">
    <property type="nucleotide sequence ID" value="NZ_CBDRGN010000002.1"/>
</dbReference>
<evidence type="ECO:0000313" key="3">
    <source>
        <dbReference type="Proteomes" id="UP000182241"/>
    </source>
</evidence>
<organism evidence="2 3">
    <name type="scientific">Tsukamurella tyrosinosolvens</name>
    <dbReference type="NCBI Taxonomy" id="57704"/>
    <lineage>
        <taxon>Bacteria</taxon>
        <taxon>Bacillati</taxon>
        <taxon>Actinomycetota</taxon>
        <taxon>Actinomycetes</taxon>
        <taxon>Mycobacteriales</taxon>
        <taxon>Tsukamurellaceae</taxon>
        <taxon>Tsukamurella</taxon>
    </lineage>
</organism>
<proteinExistence type="inferred from homology"/>
<dbReference type="KEGG" id="tsm:ASU32_22955"/>
<dbReference type="PANTHER" id="PTHR34297">
    <property type="entry name" value="HYPOTHETICAL CYTOSOLIC PROTEIN-RELATED"/>
    <property type="match status" value="1"/>
</dbReference>
<dbReference type="InterPro" id="IPR005531">
    <property type="entry name" value="Asp23"/>
</dbReference>
<evidence type="ECO:0000313" key="2">
    <source>
        <dbReference type="EMBL" id="SED63160.1"/>
    </source>
</evidence>
<keyword evidence="3" id="KW-1185">Reference proteome</keyword>
<dbReference type="AlphaFoldDB" id="A0A1H5CA21"/>
<dbReference type="STRING" id="57704.SAMN04489793_5352"/>
<dbReference type="EMBL" id="FNSA01000003">
    <property type="protein sequence ID" value="SED63160.1"/>
    <property type="molecule type" value="Genomic_DNA"/>
</dbReference>
<accession>A0A1H5CA21</accession>
<dbReference type="Proteomes" id="UP000182241">
    <property type="component" value="Unassembled WGS sequence"/>
</dbReference>
<reference evidence="3" key="1">
    <citation type="submission" date="2016-10" db="EMBL/GenBank/DDBJ databases">
        <authorList>
            <person name="Varghese N."/>
            <person name="Submissions S."/>
        </authorList>
    </citation>
    <scope>NUCLEOTIDE SEQUENCE [LARGE SCALE GENOMIC DNA]</scope>
    <source>
        <strain evidence="3">DSM 44234</strain>
    </source>
</reference>
<name>A0A1H5CA21_TSUTY</name>
<evidence type="ECO:0000256" key="1">
    <source>
        <dbReference type="ARBA" id="ARBA00005721"/>
    </source>
</evidence>
<gene>
    <name evidence="2" type="ORF">SAMN04489793_5352</name>
</gene>